<keyword evidence="9 10" id="KW-0998">Cell outer membrane</keyword>
<evidence type="ECO:0000256" key="4">
    <source>
        <dbReference type="ARBA" id="ARBA00022496"/>
    </source>
</evidence>
<sequence length="971" mass="103575">MTYGRHALFATSALVCMAAAMPAAAQVKSFDIPAQAAHSGISQLGRQADVQIGVARKDTSGKRTNAVKGQMDVEQALERLLKGTGLKARATGPQTYTVLPLGNGHDAASTDDPALVGEGGATDGAVEPVPADDIVVTGSRLKASPEGAAPVTTFAREDIDRLGAASVGEVLNYLPQRSYSLSDNTNFAGAQSIQLRGLGLGTTLVLINGRRTVTSSLQGARAFFDVNNIPLPAVERIEILANSASAVYGADAVAGVVNIILKKEIERPVLDLHYGFTPDGGSDEKRASLSFGISSDRFRSGFTFDYFKRTPLFGSERGLTADLDFRRFGGVDRRSLNVSPGNVMSVDGAPLPGLTSSFAAVPVGSTGIGLTPADFQATAGMLNLGTPTGLSSIIPVARRLSAVAFAEFDVADSVTMFGEFMYSDRKDNRLLTPVSLSNLVVPASNAFNPFGVPVRVNFLTGMDPREDQSGSESYRAVAGFKGDIGKWNWEVAGLLTHDDGWSQITNQIDIARRTAALASSDSSTALNPFQDGPGGSAALLESLIAAPERYVFASSAKQISAFVAGPVFALPAGDVEVVVGGEARKESIAFDAYGIVLDSDRNTVAVSGEIRVPLVSSEMEVPLVRALTATIAARYDHYDDFGSTFNPQYGIEWDVNGDFRLRASYGTSFRPPTLFELYQPATFLPGSQTVVDPRRNNEQYVVDLRSGGNADLGPEDAKSFSAGAVFSPQTMRGLRLSFDYWRIKQNLRVQRFTPNIVVANESTFPDRVIRGTPTAADIAAGFPGRILEVNSTSANFGGVKTDGFDAKADYRFETGAGVFNAGLSATYVNNFDAATLPGQPAIERAGRAGSISLGGSIPRWKATGSLAWSWRGLQLSTTGRYIHSYKDVNTFDVETGRRVASQFIVDAQVGFTFGKGIGPSNPWLDDVDLRVGVFNLFNKAPPFSEVTTEGYDYTQADLRQRFVYLKLSKPF</sequence>
<comment type="subcellular location">
    <subcellularLocation>
        <location evidence="1 10">Cell outer membrane</location>
        <topology evidence="1 10">Multi-pass membrane protein</topology>
    </subcellularLocation>
</comment>
<evidence type="ECO:0000256" key="7">
    <source>
        <dbReference type="ARBA" id="ARBA00023077"/>
    </source>
</evidence>
<dbReference type="InterPro" id="IPR039426">
    <property type="entry name" value="TonB-dep_rcpt-like"/>
</dbReference>
<feature type="chain" id="PRO_5045607671" evidence="12">
    <location>
        <begin position="26"/>
        <end position="971"/>
    </location>
</feature>
<dbReference type="Gene3D" id="2.170.130.10">
    <property type="entry name" value="TonB-dependent receptor, plug domain"/>
    <property type="match status" value="1"/>
</dbReference>
<evidence type="ECO:0000256" key="11">
    <source>
        <dbReference type="RuleBase" id="RU003357"/>
    </source>
</evidence>
<feature type="signal peptide" evidence="12">
    <location>
        <begin position="1"/>
        <end position="25"/>
    </location>
</feature>
<dbReference type="PROSITE" id="PS52016">
    <property type="entry name" value="TONB_DEPENDENT_REC_3"/>
    <property type="match status" value="1"/>
</dbReference>
<keyword evidence="3 10" id="KW-1134">Transmembrane beta strand</keyword>
<accession>A0ABU3Q9Y6</accession>
<keyword evidence="12" id="KW-0732">Signal</keyword>
<keyword evidence="2 10" id="KW-0813">Transport</keyword>
<evidence type="ECO:0000256" key="8">
    <source>
        <dbReference type="ARBA" id="ARBA00023136"/>
    </source>
</evidence>
<gene>
    <name evidence="14" type="ORF">RQX22_14195</name>
</gene>
<reference evidence="14 15" key="1">
    <citation type="submission" date="2023-05" db="EMBL/GenBank/DDBJ databases">
        <authorList>
            <person name="Guo Y."/>
        </authorList>
    </citation>
    <scope>NUCLEOTIDE SEQUENCE [LARGE SCALE GENOMIC DNA]</scope>
    <source>
        <strain evidence="14 15">GR2756</strain>
    </source>
</reference>
<comment type="caution">
    <text evidence="14">The sequence shown here is derived from an EMBL/GenBank/DDBJ whole genome shotgun (WGS) entry which is preliminary data.</text>
</comment>
<evidence type="ECO:0000259" key="13">
    <source>
        <dbReference type="SMART" id="SM00965"/>
    </source>
</evidence>
<dbReference type="Pfam" id="PF07660">
    <property type="entry name" value="STN"/>
    <property type="match status" value="1"/>
</dbReference>
<evidence type="ECO:0000313" key="14">
    <source>
        <dbReference type="EMBL" id="MDT9600107.1"/>
    </source>
</evidence>
<keyword evidence="7 11" id="KW-0798">TonB box</keyword>
<comment type="similarity">
    <text evidence="10 11">Belongs to the TonB-dependent receptor family.</text>
</comment>
<dbReference type="InterPro" id="IPR036942">
    <property type="entry name" value="Beta-barrel_TonB_sf"/>
</dbReference>
<keyword evidence="4" id="KW-0410">Iron transport</keyword>
<evidence type="ECO:0000256" key="9">
    <source>
        <dbReference type="ARBA" id="ARBA00023237"/>
    </source>
</evidence>
<dbReference type="InterPro" id="IPR011662">
    <property type="entry name" value="Secretin/TonB_short_N"/>
</dbReference>
<evidence type="ECO:0000256" key="2">
    <source>
        <dbReference type="ARBA" id="ARBA00022448"/>
    </source>
</evidence>
<dbReference type="Pfam" id="PF00593">
    <property type="entry name" value="TonB_dep_Rec_b-barrel"/>
    <property type="match status" value="1"/>
</dbReference>
<dbReference type="Proteomes" id="UP001259572">
    <property type="component" value="Unassembled WGS sequence"/>
</dbReference>
<evidence type="ECO:0000256" key="12">
    <source>
        <dbReference type="SAM" id="SignalP"/>
    </source>
</evidence>
<dbReference type="Pfam" id="PF07715">
    <property type="entry name" value="Plug"/>
    <property type="match status" value="1"/>
</dbReference>
<evidence type="ECO:0000313" key="15">
    <source>
        <dbReference type="Proteomes" id="UP001259572"/>
    </source>
</evidence>
<evidence type="ECO:0000256" key="3">
    <source>
        <dbReference type="ARBA" id="ARBA00022452"/>
    </source>
</evidence>
<evidence type="ECO:0000256" key="10">
    <source>
        <dbReference type="PROSITE-ProRule" id="PRU01360"/>
    </source>
</evidence>
<dbReference type="EMBL" id="JAVUPU010000007">
    <property type="protein sequence ID" value="MDT9600107.1"/>
    <property type="molecule type" value="Genomic_DNA"/>
</dbReference>
<evidence type="ECO:0000256" key="6">
    <source>
        <dbReference type="ARBA" id="ARBA00023004"/>
    </source>
</evidence>
<dbReference type="PANTHER" id="PTHR47234:SF2">
    <property type="entry name" value="TONB-DEPENDENT RECEPTOR"/>
    <property type="match status" value="1"/>
</dbReference>
<evidence type="ECO:0000256" key="5">
    <source>
        <dbReference type="ARBA" id="ARBA00022692"/>
    </source>
</evidence>
<dbReference type="SMART" id="SM00965">
    <property type="entry name" value="STN"/>
    <property type="match status" value="1"/>
</dbReference>
<dbReference type="CDD" id="cd01347">
    <property type="entry name" value="ligand_gated_channel"/>
    <property type="match status" value="1"/>
</dbReference>
<dbReference type="Gene3D" id="3.55.50.30">
    <property type="match status" value="1"/>
</dbReference>
<keyword evidence="8 10" id="KW-0472">Membrane</keyword>
<dbReference type="RefSeq" id="WP_315727206.1">
    <property type="nucleotide sequence ID" value="NZ_JAVUPU010000007.1"/>
</dbReference>
<keyword evidence="5 10" id="KW-0812">Transmembrane</keyword>
<dbReference type="SUPFAM" id="SSF56935">
    <property type="entry name" value="Porins"/>
    <property type="match status" value="1"/>
</dbReference>
<dbReference type="InterPro" id="IPR012910">
    <property type="entry name" value="Plug_dom"/>
</dbReference>
<keyword evidence="14" id="KW-0675">Receptor</keyword>
<name>A0ABU3Q9Y6_9SPHN</name>
<keyword evidence="4" id="KW-0406">Ion transport</keyword>
<feature type="domain" description="Secretin/TonB short N-terminal" evidence="13">
    <location>
        <begin position="50"/>
        <end position="101"/>
    </location>
</feature>
<organism evidence="14 15">
    <name type="scientific">Sphingosinicella rhizophila</name>
    <dbReference type="NCBI Taxonomy" id="3050082"/>
    <lineage>
        <taxon>Bacteria</taxon>
        <taxon>Pseudomonadati</taxon>
        <taxon>Pseudomonadota</taxon>
        <taxon>Alphaproteobacteria</taxon>
        <taxon>Sphingomonadales</taxon>
        <taxon>Sphingosinicellaceae</taxon>
        <taxon>Sphingosinicella</taxon>
    </lineage>
</organism>
<dbReference type="InterPro" id="IPR000531">
    <property type="entry name" value="Beta-barrel_TonB"/>
</dbReference>
<proteinExistence type="inferred from homology"/>
<dbReference type="InterPro" id="IPR037066">
    <property type="entry name" value="Plug_dom_sf"/>
</dbReference>
<dbReference type="PANTHER" id="PTHR47234">
    <property type="match status" value="1"/>
</dbReference>
<evidence type="ECO:0000256" key="1">
    <source>
        <dbReference type="ARBA" id="ARBA00004571"/>
    </source>
</evidence>
<protein>
    <submittedName>
        <fullName evidence="14">TonB-dependent receptor</fullName>
    </submittedName>
</protein>
<dbReference type="Gene3D" id="2.40.170.20">
    <property type="entry name" value="TonB-dependent receptor, beta-barrel domain"/>
    <property type="match status" value="1"/>
</dbReference>
<keyword evidence="15" id="KW-1185">Reference proteome</keyword>
<keyword evidence="6" id="KW-0408">Iron</keyword>